<organism evidence="2 3">
    <name type="scientific">Kluyvera genomosp. 2</name>
    <dbReference type="NCBI Taxonomy" id="2774054"/>
    <lineage>
        <taxon>Bacteria</taxon>
        <taxon>Pseudomonadati</taxon>
        <taxon>Pseudomonadota</taxon>
        <taxon>Gammaproteobacteria</taxon>
        <taxon>Enterobacterales</taxon>
        <taxon>Enterobacteriaceae</taxon>
        <taxon>Kluyvera</taxon>
    </lineage>
</organism>
<dbReference type="CDD" id="cd20692">
    <property type="entry name" value="CdiA-CT_Ec-like"/>
    <property type="match status" value="1"/>
</dbReference>
<evidence type="ECO:0000313" key="3">
    <source>
        <dbReference type="Proteomes" id="UP000240892"/>
    </source>
</evidence>
<gene>
    <name evidence="2" type="ORF">C8256_21495</name>
</gene>
<feature type="region of interest" description="Disordered" evidence="1">
    <location>
        <begin position="1"/>
        <end position="23"/>
    </location>
</feature>
<proteinExistence type="predicted"/>
<name>A0A2T2XWW0_9ENTR</name>
<dbReference type="AlphaFoldDB" id="A0A2T2XWW0"/>
<sequence>MSERVVVENNHLSQPQQQSRSEEIVACGSDSSCKTDVRKNYAKEYDIVQEKIKNCSSAADCVAVAKEMKEWKAESSARSDELAAKARNEGIDSLTQAEKLEWANLRGAQSNFDGSINTLIYRAQMFGGSEETSAELVNIFGHAAIANAAGAAAGISKAKSNNQPNNRIETVLKPEKNWESARNKALDIVGNLGDDSKPVIGRLEVSAGNGKVIGRQSSDGKLGWRVDYDPEKGTHINIWDYSQGKGPGKAVKQVIPFDGNEKSFETILKQLNR</sequence>
<keyword evidence="3" id="KW-1185">Reference proteome</keyword>
<dbReference type="Proteomes" id="UP000240892">
    <property type="component" value="Unassembled WGS sequence"/>
</dbReference>
<dbReference type="EMBL" id="PYHO01000024">
    <property type="protein sequence ID" value="PSR44737.1"/>
    <property type="molecule type" value="Genomic_DNA"/>
</dbReference>
<reference evidence="2 3" key="1">
    <citation type="submission" date="2018-03" db="EMBL/GenBank/DDBJ databases">
        <title>First report of an OXA-48+CTX-M-M-producing Kluyvera ascorbata clone recovered from patients admitted in a University Hospital in Madrid, Spain.</title>
        <authorList>
            <person name="Hernandez-Garcia M."/>
            <person name="Leon-Sampedro R."/>
            <person name="Perez-Viso B."/>
            <person name="Morosini M.I."/>
            <person name="Lopez-Fresnena N."/>
            <person name="Coque T.M."/>
            <person name="Bonten M."/>
            <person name="Malhotra-Kumar S."/>
            <person name="Ruiz-Garbajosa P."/>
            <person name="Canton R."/>
        </authorList>
    </citation>
    <scope>NUCLEOTIDE SEQUENCE [LARGE SCALE GENOMIC DNA]</scope>
    <source>
        <strain evidence="2 3">KA2</strain>
    </source>
</reference>
<evidence type="ECO:0000313" key="2">
    <source>
        <dbReference type="EMBL" id="PSR44737.1"/>
    </source>
</evidence>
<accession>A0A2T2XWW0</accession>
<protein>
    <submittedName>
        <fullName evidence="2">Uncharacterized protein</fullName>
    </submittedName>
</protein>
<evidence type="ECO:0000256" key="1">
    <source>
        <dbReference type="SAM" id="MobiDB-lite"/>
    </source>
</evidence>
<feature type="compositionally biased region" description="Polar residues" evidence="1">
    <location>
        <begin position="10"/>
        <end position="19"/>
    </location>
</feature>
<comment type="caution">
    <text evidence="2">The sequence shown here is derived from an EMBL/GenBank/DDBJ whole genome shotgun (WGS) entry which is preliminary data.</text>
</comment>